<dbReference type="AlphaFoldDB" id="A0A933NXP5"/>
<dbReference type="GO" id="GO:0005829">
    <property type="term" value="C:cytosol"/>
    <property type="evidence" value="ECO:0007669"/>
    <property type="project" value="TreeGrafter"/>
</dbReference>
<dbReference type="InterPro" id="IPR013155">
    <property type="entry name" value="M/V/L/I-tRNA-synth_anticd-bd"/>
</dbReference>
<dbReference type="PANTHER" id="PTHR11946">
    <property type="entry name" value="VALYL-TRNA SYNTHETASES"/>
    <property type="match status" value="1"/>
</dbReference>
<comment type="caution">
    <text evidence="16">The sequence shown here is derived from an EMBL/GenBank/DDBJ whole genome shotgun (WGS) entry which is preliminary data.</text>
</comment>
<dbReference type="InterPro" id="IPR010978">
    <property type="entry name" value="tRNA-bd_arm"/>
</dbReference>
<comment type="subunit">
    <text evidence="2 12">Monomer.</text>
</comment>
<evidence type="ECO:0000313" key="17">
    <source>
        <dbReference type="Proteomes" id="UP000782610"/>
    </source>
</evidence>
<dbReference type="FunFam" id="1.10.287.380:FF:000001">
    <property type="entry name" value="Valine--tRNA ligase"/>
    <property type="match status" value="1"/>
</dbReference>
<accession>A0A933NXP5</accession>
<keyword evidence="6 12" id="KW-0067">ATP-binding</keyword>
<feature type="binding site" evidence="12">
    <location>
        <position position="596"/>
    </location>
    <ligand>
        <name>ATP</name>
        <dbReference type="ChEBI" id="CHEBI:30616"/>
    </ligand>
</feature>
<dbReference type="GO" id="GO:0006438">
    <property type="term" value="P:valyl-tRNA aminoacylation"/>
    <property type="evidence" value="ECO:0007669"/>
    <property type="project" value="UniProtKB-UniRule"/>
</dbReference>
<dbReference type="InterPro" id="IPR009008">
    <property type="entry name" value="Val/Leu/Ile-tRNA-synth_edit"/>
</dbReference>
<evidence type="ECO:0000256" key="10">
    <source>
        <dbReference type="ARBA" id="ARBA00047552"/>
    </source>
</evidence>
<feature type="coiled-coil region" evidence="12">
    <location>
        <begin position="880"/>
        <end position="942"/>
    </location>
</feature>
<evidence type="ECO:0000259" key="15">
    <source>
        <dbReference type="Pfam" id="PF10458"/>
    </source>
</evidence>
<dbReference type="InterPro" id="IPR002300">
    <property type="entry name" value="aa-tRNA-synth_Ia"/>
</dbReference>
<feature type="domain" description="Valyl-tRNA synthetase tRNA-binding arm" evidence="15">
    <location>
        <begin position="882"/>
        <end position="946"/>
    </location>
</feature>
<dbReference type="InterPro" id="IPR002303">
    <property type="entry name" value="Valyl-tRNA_ligase"/>
</dbReference>
<dbReference type="Gene3D" id="3.40.50.620">
    <property type="entry name" value="HUPs"/>
    <property type="match status" value="2"/>
</dbReference>
<evidence type="ECO:0000256" key="1">
    <source>
        <dbReference type="ARBA" id="ARBA00004496"/>
    </source>
</evidence>
<keyword evidence="9 12" id="KW-0030">Aminoacyl-tRNA synthetase</keyword>
<dbReference type="InterPro" id="IPR037118">
    <property type="entry name" value="Val-tRNA_synth_C_sf"/>
</dbReference>
<dbReference type="GO" id="GO:0004832">
    <property type="term" value="F:valine-tRNA ligase activity"/>
    <property type="evidence" value="ECO:0007669"/>
    <property type="project" value="UniProtKB-UniRule"/>
</dbReference>
<evidence type="ECO:0000256" key="4">
    <source>
        <dbReference type="ARBA" id="ARBA00022598"/>
    </source>
</evidence>
<evidence type="ECO:0000256" key="12">
    <source>
        <dbReference type="HAMAP-Rule" id="MF_02004"/>
    </source>
</evidence>
<dbReference type="Gene3D" id="1.10.287.380">
    <property type="entry name" value="Valyl-tRNA synthetase, C-terminal domain"/>
    <property type="match status" value="1"/>
</dbReference>
<evidence type="ECO:0000313" key="16">
    <source>
        <dbReference type="EMBL" id="MBI4923149.1"/>
    </source>
</evidence>
<dbReference type="PRINTS" id="PR00986">
    <property type="entry name" value="TRNASYNTHVAL"/>
</dbReference>
<dbReference type="InterPro" id="IPR019499">
    <property type="entry name" value="Val-tRNA_synth_tRNA-bd"/>
</dbReference>
<dbReference type="FunFam" id="3.90.740.10:FF:000005">
    <property type="entry name" value="Valine--tRNA ligase, mitochondrial"/>
    <property type="match status" value="1"/>
</dbReference>
<name>A0A933NXP5_9HYPH</name>
<dbReference type="NCBIfam" id="NF004349">
    <property type="entry name" value="PRK05729.1"/>
    <property type="match status" value="1"/>
</dbReference>
<evidence type="ECO:0000259" key="13">
    <source>
        <dbReference type="Pfam" id="PF00133"/>
    </source>
</evidence>
<dbReference type="Gene3D" id="3.90.740.10">
    <property type="entry name" value="Valyl/Leucyl/Isoleucyl-tRNA synthetase, editing domain"/>
    <property type="match status" value="1"/>
</dbReference>
<gene>
    <name evidence="12" type="primary">valS</name>
    <name evidence="16" type="ORF">HY834_15500</name>
</gene>
<dbReference type="SUPFAM" id="SSF50677">
    <property type="entry name" value="ValRS/IleRS/LeuRS editing domain"/>
    <property type="match status" value="1"/>
</dbReference>
<dbReference type="InterPro" id="IPR009080">
    <property type="entry name" value="tRNAsynth_Ia_anticodon-bd"/>
</dbReference>
<evidence type="ECO:0000256" key="3">
    <source>
        <dbReference type="ARBA" id="ARBA00022490"/>
    </source>
</evidence>
<evidence type="ECO:0000256" key="2">
    <source>
        <dbReference type="ARBA" id="ARBA00011245"/>
    </source>
</evidence>
<dbReference type="InterPro" id="IPR033705">
    <property type="entry name" value="Anticodon_Ia_Val"/>
</dbReference>
<comment type="domain">
    <text evidence="12">The C-terminal coiled-coil domain is crucial for aminoacylation activity.</text>
</comment>
<dbReference type="GO" id="GO:0002161">
    <property type="term" value="F:aminoacyl-tRNA deacylase activity"/>
    <property type="evidence" value="ECO:0007669"/>
    <property type="project" value="InterPro"/>
</dbReference>
<proteinExistence type="inferred from homology"/>
<dbReference type="FunFam" id="3.40.50.620:FF:000032">
    <property type="entry name" value="Valine--tRNA ligase"/>
    <property type="match status" value="1"/>
</dbReference>
<dbReference type="InterPro" id="IPR001412">
    <property type="entry name" value="aa-tRNA-synth_I_CS"/>
</dbReference>
<evidence type="ECO:0000256" key="5">
    <source>
        <dbReference type="ARBA" id="ARBA00022741"/>
    </source>
</evidence>
<evidence type="ECO:0000256" key="11">
    <source>
        <dbReference type="ARBA" id="ARBA00060830"/>
    </source>
</evidence>
<dbReference type="Pfam" id="PF00133">
    <property type="entry name" value="tRNA-synt_1"/>
    <property type="match status" value="2"/>
</dbReference>
<feature type="domain" description="Aminoacyl-tRNA synthetase class Ia" evidence="13">
    <location>
        <begin position="15"/>
        <end position="421"/>
    </location>
</feature>
<evidence type="ECO:0000259" key="14">
    <source>
        <dbReference type="Pfam" id="PF08264"/>
    </source>
</evidence>
<dbReference type="NCBIfam" id="TIGR00422">
    <property type="entry name" value="valS"/>
    <property type="match status" value="1"/>
</dbReference>
<evidence type="ECO:0000256" key="9">
    <source>
        <dbReference type="ARBA" id="ARBA00023146"/>
    </source>
</evidence>
<evidence type="ECO:0000256" key="6">
    <source>
        <dbReference type="ARBA" id="ARBA00022840"/>
    </source>
</evidence>
<dbReference type="Proteomes" id="UP000782610">
    <property type="component" value="Unassembled WGS sequence"/>
</dbReference>
<comment type="similarity">
    <text evidence="11 12">Belongs to the class-I aminoacyl-tRNA synthetase family. ValS type 1 subfamily.</text>
</comment>
<keyword evidence="3 12" id="KW-0963">Cytoplasm</keyword>
<dbReference type="HAMAP" id="MF_02004">
    <property type="entry name" value="Val_tRNA_synth_type1"/>
    <property type="match status" value="1"/>
</dbReference>
<dbReference type="GO" id="GO:0005524">
    <property type="term" value="F:ATP binding"/>
    <property type="evidence" value="ECO:0007669"/>
    <property type="project" value="UniProtKB-UniRule"/>
</dbReference>
<feature type="domain" description="Methionyl/Valyl/Leucyl/Isoleucyl-tRNA synthetase anticodon-binding" evidence="14">
    <location>
        <begin position="675"/>
        <end position="825"/>
    </location>
</feature>
<dbReference type="Pfam" id="PF08264">
    <property type="entry name" value="Anticodon_1"/>
    <property type="match status" value="1"/>
</dbReference>
<comment type="domain">
    <text evidence="12">ValRS has two distinct active sites: one for aminoacylation and one for editing. The misactivated threonine is translocated from the active site to the editing site.</text>
</comment>
<dbReference type="SUPFAM" id="SSF46589">
    <property type="entry name" value="tRNA-binding arm"/>
    <property type="match status" value="1"/>
</dbReference>
<organism evidence="16 17">
    <name type="scientific">Devosia nanyangense</name>
    <dbReference type="NCBI Taxonomy" id="1228055"/>
    <lineage>
        <taxon>Bacteria</taxon>
        <taxon>Pseudomonadati</taxon>
        <taxon>Pseudomonadota</taxon>
        <taxon>Alphaproteobacteria</taxon>
        <taxon>Hyphomicrobiales</taxon>
        <taxon>Devosiaceae</taxon>
        <taxon>Devosia</taxon>
    </lineage>
</organism>
<evidence type="ECO:0000256" key="8">
    <source>
        <dbReference type="ARBA" id="ARBA00023054"/>
    </source>
</evidence>
<dbReference type="PANTHER" id="PTHR11946:SF93">
    <property type="entry name" value="VALINE--TRNA LIGASE, CHLOROPLASTIC_MITOCHONDRIAL 2"/>
    <property type="match status" value="1"/>
</dbReference>
<dbReference type="CDD" id="cd07962">
    <property type="entry name" value="Anticodon_Ia_Val"/>
    <property type="match status" value="1"/>
</dbReference>
<dbReference type="PROSITE" id="PS00178">
    <property type="entry name" value="AA_TRNA_LIGASE_I"/>
    <property type="match status" value="1"/>
</dbReference>
<keyword evidence="8 12" id="KW-0175">Coiled coil</keyword>
<comment type="function">
    <text evidence="12">Catalyzes the attachment of valine to tRNA(Val). As ValRS can inadvertently accommodate and process structurally similar amino acids such as threonine, to avoid such errors, it has a 'posttransfer' editing activity that hydrolyzes mischarged Thr-tRNA(Val) in a tRNA-dependent manner.</text>
</comment>
<dbReference type="EC" id="6.1.1.9" evidence="12"/>
<feature type="short sequence motif" description="'HIGH' region" evidence="12">
    <location>
        <begin position="45"/>
        <end position="55"/>
    </location>
</feature>
<feature type="domain" description="Aminoacyl-tRNA synthetase class Ia" evidence="13">
    <location>
        <begin position="492"/>
        <end position="632"/>
    </location>
</feature>
<dbReference type="InterPro" id="IPR014729">
    <property type="entry name" value="Rossmann-like_a/b/a_fold"/>
</dbReference>
<reference evidence="16" key="1">
    <citation type="submission" date="2020-07" db="EMBL/GenBank/DDBJ databases">
        <title>Huge and variable diversity of episymbiotic CPR bacteria and DPANN archaea in groundwater ecosystems.</title>
        <authorList>
            <person name="He C.Y."/>
            <person name="Keren R."/>
            <person name="Whittaker M."/>
            <person name="Farag I.F."/>
            <person name="Doudna J."/>
            <person name="Cate J.H.D."/>
            <person name="Banfield J.F."/>
        </authorList>
    </citation>
    <scope>NUCLEOTIDE SEQUENCE</scope>
    <source>
        <strain evidence="16">NC_groundwater_1586_Pr3_B-0.1um_66_15</strain>
    </source>
</reference>
<comment type="subcellular location">
    <subcellularLocation>
        <location evidence="1 12">Cytoplasm</location>
    </subcellularLocation>
</comment>
<keyword evidence="5 12" id="KW-0547">Nucleotide-binding</keyword>
<dbReference type="Gene3D" id="1.10.730.10">
    <property type="entry name" value="Isoleucyl-tRNA Synthetase, Domain 1"/>
    <property type="match status" value="1"/>
</dbReference>
<dbReference type="SUPFAM" id="SSF52374">
    <property type="entry name" value="Nucleotidylyl transferase"/>
    <property type="match status" value="1"/>
</dbReference>
<protein>
    <recommendedName>
        <fullName evidence="12">Valine--tRNA ligase</fullName>
        <ecNumber evidence="12">6.1.1.9</ecNumber>
    </recommendedName>
    <alternativeName>
        <fullName evidence="12">Valyl-tRNA synthetase</fullName>
        <shortName evidence="12">ValRS</shortName>
    </alternativeName>
</protein>
<sequence>MLEKTYDPGAVEGRIYQAWVDAEAFKAGAGAKPGAEPFTIVIPPPNVTGSLHIGHALNNTIQDILVRYNRMRGKDVLWQPGTDHAGIATQMIVERQLMERQEPSRREMGREKVLERVWAWKAESGGTILNQLKRLGASADWSRERFTMDEGLSAAVRKVFIGLYEKGLIYRAKRLVNWHPGLETAISDLEVENIEVAGKMWHLSYPIENSGETIVVATTRPETMLGDVAVAVHPDDPRYQGVIGKYAILPLVGRRIPIIADEYADPEVGSGAVKITPAHDFNDFEVGQRHNLKPINIFTTAARVNSHAPRDYRGLDRFEARAKVLEDLEALGAVLWVEDKKIMVPHDEKTKQVIIEPFLTDQWFVNAEVLAKPALESVRAGRTKFVPQSWENTYFAWMENIKPWCISRQLWWGHQIPAWYGPRLNSDPDFGKPDAGPKIFVAVNEEQAKKDAIAYYGRQVEFQTGGLTSLSFQKAMADFESTQRDRLVPAVWASRRASDPFAELSDSKVPLHRDEDVLDTWFSSALWPFSTLGWPEDTPEVRKYYPTDVLVTGFDIIFFWVARMMMMGLEFMGKEPFHTVYVHALVRDEQGAKMSKTKGNVIDPLSLVDGYGADATRFTLAAMAAQGRDMRLAMSRVEGYRNFVTKLWNAARFLEMNGCVRRAGFEPHRVNLAVNRWIVGATARAVDAVARHIDDYKFNEAANAAYDFVWGTYCDWYVELAKPILTGELPAEKQETQATAAFVLDQILKLLHPFMPFVTEELWGETGKEGPPREKLLILTEWPDLHGFADAHADAEMTWLIEVVSGIRSVRTEMNVPAGAKIPLVIVGAGEETGIRVESQLQALIRLARLEDVSYGSDVPSGSAQIVLGEATLALPLAGVIDLEAERARLRKDIAREDSEIDKVDRKLGNEQFVAKAPPEVIEEQRERRAEAVARRERLLAALARLS</sequence>
<feature type="short sequence motif" description="'KMSKS' region" evidence="12">
    <location>
        <begin position="593"/>
        <end position="597"/>
    </location>
</feature>
<evidence type="ECO:0000256" key="7">
    <source>
        <dbReference type="ARBA" id="ARBA00022917"/>
    </source>
</evidence>
<keyword evidence="4 12" id="KW-0436">Ligase</keyword>
<dbReference type="Pfam" id="PF10458">
    <property type="entry name" value="Val_tRNA-synt_C"/>
    <property type="match status" value="1"/>
</dbReference>
<dbReference type="EMBL" id="JACRAF010000046">
    <property type="protein sequence ID" value="MBI4923149.1"/>
    <property type="molecule type" value="Genomic_DNA"/>
</dbReference>
<keyword evidence="7 12" id="KW-0648">Protein biosynthesis</keyword>
<comment type="catalytic activity">
    <reaction evidence="10 12">
        <text>tRNA(Val) + L-valine + ATP = L-valyl-tRNA(Val) + AMP + diphosphate</text>
        <dbReference type="Rhea" id="RHEA:10704"/>
        <dbReference type="Rhea" id="RHEA-COMP:9672"/>
        <dbReference type="Rhea" id="RHEA-COMP:9708"/>
        <dbReference type="ChEBI" id="CHEBI:30616"/>
        <dbReference type="ChEBI" id="CHEBI:33019"/>
        <dbReference type="ChEBI" id="CHEBI:57762"/>
        <dbReference type="ChEBI" id="CHEBI:78442"/>
        <dbReference type="ChEBI" id="CHEBI:78537"/>
        <dbReference type="ChEBI" id="CHEBI:456215"/>
        <dbReference type="EC" id="6.1.1.9"/>
    </reaction>
</comment>
<dbReference type="SUPFAM" id="SSF47323">
    <property type="entry name" value="Anticodon-binding domain of a subclass of class I aminoacyl-tRNA synthetases"/>
    <property type="match status" value="1"/>
</dbReference>
<dbReference type="CDD" id="cd00817">
    <property type="entry name" value="ValRS_core"/>
    <property type="match status" value="1"/>
</dbReference>